<keyword evidence="4" id="KW-1134">Transmembrane beta strand</keyword>
<dbReference type="SUPFAM" id="SSF56954">
    <property type="entry name" value="Outer membrane efflux proteins (OEP)"/>
    <property type="match status" value="1"/>
</dbReference>
<dbReference type="Gene3D" id="1.20.1600.10">
    <property type="entry name" value="Outer membrane efflux proteins (OEP)"/>
    <property type="match status" value="1"/>
</dbReference>
<comment type="subcellular location">
    <subcellularLocation>
        <location evidence="1">Cell outer membrane</location>
    </subcellularLocation>
</comment>
<dbReference type="Pfam" id="PF02321">
    <property type="entry name" value="OEP"/>
    <property type="match status" value="2"/>
</dbReference>
<dbReference type="GO" id="GO:0009279">
    <property type="term" value="C:cell outer membrane"/>
    <property type="evidence" value="ECO:0007669"/>
    <property type="project" value="UniProtKB-SubCell"/>
</dbReference>
<name>A0AAP2G1W3_9BACT</name>
<evidence type="ECO:0000256" key="4">
    <source>
        <dbReference type="ARBA" id="ARBA00022452"/>
    </source>
</evidence>
<dbReference type="InterPro" id="IPR003423">
    <property type="entry name" value="OMP_efflux"/>
</dbReference>
<dbReference type="GO" id="GO:1990281">
    <property type="term" value="C:efflux pump complex"/>
    <property type="evidence" value="ECO:0007669"/>
    <property type="project" value="TreeGrafter"/>
</dbReference>
<gene>
    <name evidence="9" type="ORF">KI659_12475</name>
</gene>
<evidence type="ECO:0000256" key="5">
    <source>
        <dbReference type="ARBA" id="ARBA00022692"/>
    </source>
</evidence>
<keyword evidence="5" id="KW-0812">Transmembrane</keyword>
<keyword evidence="8" id="KW-0732">Signal</keyword>
<dbReference type="PANTHER" id="PTHR30026">
    <property type="entry name" value="OUTER MEMBRANE PROTEIN TOLC"/>
    <property type="match status" value="1"/>
</dbReference>
<protein>
    <submittedName>
        <fullName evidence="9">TolC family protein</fullName>
    </submittedName>
</protein>
<evidence type="ECO:0000256" key="1">
    <source>
        <dbReference type="ARBA" id="ARBA00004442"/>
    </source>
</evidence>
<dbReference type="RefSeq" id="WP_213945683.1">
    <property type="nucleotide sequence ID" value="NZ_JAHCMY010000006.1"/>
</dbReference>
<dbReference type="GO" id="GO:0015562">
    <property type="term" value="F:efflux transmembrane transporter activity"/>
    <property type="evidence" value="ECO:0007669"/>
    <property type="project" value="InterPro"/>
</dbReference>
<evidence type="ECO:0000313" key="10">
    <source>
        <dbReference type="Proteomes" id="UP001319104"/>
    </source>
</evidence>
<keyword evidence="6" id="KW-0472">Membrane</keyword>
<dbReference type="AlphaFoldDB" id="A0AAP2G1W3"/>
<keyword evidence="7" id="KW-0998">Cell outer membrane</keyword>
<dbReference type="GO" id="GO:0015288">
    <property type="term" value="F:porin activity"/>
    <property type="evidence" value="ECO:0007669"/>
    <property type="project" value="TreeGrafter"/>
</dbReference>
<comment type="similarity">
    <text evidence="2">Belongs to the outer membrane factor (OMF) (TC 1.B.17) family.</text>
</comment>
<evidence type="ECO:0000256" key="8">
    <source>
        <dbReference type="SAM" id="SignalP"/>
    </source>
</evidence>
<keyword evidence="3" id="KW-0813">Transport</keyword>
<dbReference type="Proteomes" id="UP001319104">
    <property type="component" value="Unassembled WGS sequence"/>
</dbReference>
<feature type="chain" id="PRO_5042853341" evidence="8">
    <location>
        <begin position="20"/>
        <end position="447"/>
    </location>
</feature>
<keyword evidence="10" id="KW-1185">Reference proteome</keyword>
<reference evidence="9 10" key="1">
    <citation type="submission" date="2021-05" db="EMBL/GenBank/DDBJ databases">
        <authorList>
            <person name="Zhang Z.D."/>
            <person name="Osman G."/>
        </authorList>
    </citation>
    <scope>NUCLEOTIDE SEQUENCE [LARGE SCALE GENOMIC DNA]</scope>
    <source>
        <strain evidence="9 10">KCTC 32217</strain>
    </source>
</reference>
<dbReference type="PANTHER" id="PTHR30026:SF20">
    <property type="entry name" value="OUTER MEMBRANE PROTEIN TOLC"/>
    <property type="match status" value="1"/>
</dbReference>
<evidence type="ECO:0000256" key="7">
    <source>
        <dbReference type="ARBA" id="ARBA00023237"/>
    </source>
</evidence>
<evidence type="ECO:0000256" key="6">
    <source>
        <dbReference type="ARBA" id="ARBA00023136"/>
    </source>
</evidence>
<organism evidence="9 10">
    <name type="scientific">Litoribacter ruber</name>
    <dbReference type="NCBI Taxonomy" id="702568"/>
    <lineage>
        <taxon>Bacteria</taxon>
        <taxon>Pseudomonadati</taxon>
        <taxon>Bacteroidota</taxon>
        <taxon>Cytophagia</taxon>
        <taxon>Cytophagales</taxon>
        <taxon>Cyclobacteriaceae</taxon>
        <taxon>Litoribacter</taxon>
    </lineage>
</organism>
<evidence type="ECO:0000313" key="9">
    <source>
        <dbReference type="EMBL" id="MBS9524827.1"/>
    </source>
</evidence>
<accession>A0AAP2G1W3</accession>
<proteinExistence type="inferred from homology"/>
<feature type="signal peptide" evidence="8">
    <location>
        <begin position="1"/>
        <end position="19"/>
    </location>
</feature>
<dbReference type="InterPro" id="IPR051906">
    <property type="entry name" value="TolC-like"/>
</dbReference>
<evidence type="ECO:0000256" key="3">
    <source>
        <dbReference type="ARBA" id="ARBA00022448"/>
    </source>
</evidence>
<sequence length="447" mass="50268">MKKVYFLFSLLLLAGQLRAQDYQVTDLTLQECIEIALENNINLQRTELNLANTEAALLEARGNVLPSFSLGFAPQIRWGRNINPVTNLFETRRIGAVNMVANSNVTLFAGRQIQNSINQALTNVEASQFDVEASRNDITLTVINLFVNVVFAKEQLNIAQSQLKTVAEQRDRTTRLVEAGSLPTAERLDIEAQTATSELEVINASNNLRLARLNLAQMLQVPFSNEFDISFPDLEAEDYNLAETDVNQIFAIALETMPQVRAAGLGVEASEFGVKAAKGGFYPTLSLGGNVFSNYIDQPSLPNFEINPFFQQIENNLAQQVTLNLNIPVFSNFRNRANLQRARVQRRMSELQQVETQNQLRQDIETAFTNAMASRQAYRSSQRRVSSLEEAFRMSQQRYDVGGINAVDFQIAQNNLFNAQADLINAKYEYIFRVKVLDFYLGNPISL</sequence>
<comment type="caution">
    <text evidence="9">The sequence shown here is derived from an EMBL/GenBank/DDBJ whole genome shotgun (WGS) entry which is preliminary data.</text>
</comment>
<dbReference type="EMBL" id="JAHCMY010000006">
    <property type="protein sequence ID" value="MBS9524827.1"/>
    <property type="molecule type" value="Genomic_DNA"/>
</dbReference>
<evidence type="ECO:0000256" key="2">
    <source>
        <dbReference type="ARBA" id="ARBA00007613"/>
    </source>
</evidence>